<dbReference type="AlphaFoldDB" id="A0A1H6IZ96"/>
<evidence type="ECO:0000256" key="1">
    <source>
        <dbReference type="SAM" id="MobiDB-lite"/>
    </source>
</evidence>
<feature type="signal peptide" evidence="2">
    <location>
        <begin position="1"/>
        <end position="20"/>
    </location>
</feature>
<dbReference type="PROSITE" id="PS51257">
    <property type="entry name" value="PROKAR_LIPOPROTEIN"/>
    <property type="match status" value="1"/>
</dbReference>
<gene>
    <name evidence="3" type="ORF">SAMN02910265_01190</name>
</gene>
<dbReference type="RefSeq" id="WP_074715314.1">
    <property type="nucleotide sequence ID" value="NZ_FNWV01000003.1"/>
</dbReference>
<evidence type="ECO:0000313" key="3">
    <source>
        <dbReference type="EMBL" id="SEH51817.1"/>
    </source>
</evidence>
<feature type="compositionally biased region" description="Low complexity" evidence="1">
    <location>
        <begin position="28"/>
        <end position="40"/>
    </location>
</feature>
<accession>A0A1H6IZ96</accession>
<evidence type="ECO:0000256" key="2">
    <source>
        <dbReference type="SAM" id="SignalP"/>
    </source>
</evidence>
<name>A0A1H6IZ96_RUMFL</name>
<dbReference type="OrthoDB" id="1818695at2"/>
<keyword evidence="2" id="KW-0732">Signal</keyword>
<dbReference type="EMBL" id="FNWV01000003">
    <property type="protein sequence ID" value="SEH51817.1"/>
    <property type="molecule type" value="Genomic_DNA"/>
</dbReference>
<sequence>MKKIICFCLAAAMFSGCICGCSNKKKNNSSNNGTTESTTTPEATTIPDNSGKPFIGKWESYKATVFGETYETEYAGYPLSAVAQLTVYDDLTADMDISLNPRGKARTYKYNWEVTEDSELWLKSPDDGYYCRIEQGQMIMRYADDDGTEIFLMPVSEFTNNETPTEAGLSNSDYKDFMGKWEAIEVKSDGETYTEKLGAYPINTAFRLELFDDNTSAMSIIGEPMSYEWSPDKKGQMYMWGDYEGFSIKMEGDTLIVDDESNLKVKFKKVDKFEDFDFSSVAEQIPEEDIILNPEEEEETTTE</sequence>
<reference evidence="3 4" key="1">
    <citation type="submission" date="2016-10" db="EMBL/GenBank/DDBJ databases">
        <authorList>
            <person name="de Groot N.N."/>
        </authorList>
    </citation>
    <scope>NUCLEOTIDE SEQUENCE [LARGE SCALE GENOMIC DNA]</scope>
    <source>
        <strain evidence="3 4">YAD2003</strain>
    </source>
</reference>
<dbReference type="Proteomes" id="UP000183190">
    <property type="component" value="Unassembled WGS sequence"/>
</dbReference>
<organism evidence="3 4">
    <name type="scientific">Ruminococcus flavefaciens</name>
    <dbReference type="NCBI Taxonomy" id="1265"/>
    <lineage>
        <taxon>Bacteria</taxon>
        <taxon>Bacillati</taxon>
        <taxon>Bacillota</taxon>
        <taxon>Clostridia</taxon>
        <taxon>Eubacteriales</taxon>
        <taxon>Oscillospiraceae</taxon>
        <taxon>Ruminococcus</taxon>
    </lineage>
</organism>
<proteinExistence type="predicted"/>
<evidence type="ECO:0000313" key="4">
    <source>
        <dbReference type="Proteomes" id="UP000183190"/>
    </source>
</evidence>
<feature type="chain" id="PRO_5039389272" description="Lipocalin-like domain-containing protein" evidence="2">
    <location>
        <begin position="21"/>
        <end position="303"/>
    </location>
</feature>
<feature type="region of interest" description="Disordered" evidence="1">
    <location>
        <begin position="26"/>
        <end position="48"/>
    </location>
</feature>
<evidence type="ECO:0008006" key="5">
    <source>
        <dbReference type="Google" id="ProtNLM"/>
    </source>
</evidence>
<protein>
    <recommendedName>
        <fullName evidence="5">Lipocalin-like domain-containing protein</fullName>
    </recommendedName>
</protein>